<feature type="region of interest" description="Disordered" evidence="1">
    <location>
        <begin position="588"/>
        <end position="607"/>
    </location>
</feature>
<reference evidence="2 3" key="1">
    <citation type="submission" date="2016-03" db="EMBL/GenBank/DDBJ databases">
        <title>EvidentialGene: Evidence-directed Construction of Genes on Genomes.</title>
        <authorList>
            <person name="Gilbert D.G."/>
            <person name="Choi J.-H."/>
            <person name="Mockaitis K."/>
            <person name="Colbourne J."/>
            <person name="Pfrender M."/>
        </authorList>
    </citation>
    <scope>NUCLEOTIDE SEQUENCE [LARGE SCALE GENOMIC DNA]</scope>
    <source>
        <strain evidence="2 3">Xinb3</strain>
        <tissue evidence="2">Complete organism</tissue>
    </source>
</reference>
<gene>
    <name evidence="2" type="ORF">APZ42_020449</name>
</gene>
<feature type="region of interest" description="Disordered" evidence="1">
    <location>
        <begin position="992"/>
        <end position="1051"/>
    </location>
</feature>
<feature type="compositionally biased region" description="Polar residues" evidence="1">
    <location>
        <begin position="641"/>
        <end position="655"/>
    </location>
</feature>
<accession>A0A0N8CH60</accession>
<feature type="compositionally biased region" description="Pro residues" evidence="1">
    <location>
        <begin position="998"/>
        <end position="1008"/>
    </location>
</feature>
<evidence type="ECO:0000313" key="2">
    <source>
        <dbReference type="EMBL" id="KZS14247.1"/>
    </source>
</evidence>
<protein>
    <submittedName>
        <fullName evidence="2">Uncharacterized protein</fullName>
    </submittedName>
</protein>
<feature type="compositionally biased region" description="Polar residues" evidence="1">
    <location>
        <begin position="424"/>
        <end position="450"/>
    </location>
</feature>
<dbReference type="EMBL" id="LRGB01000996">
    <property type="protein sequence ID" value="KZS14247.1"/>
    <property type="molecule type" value="Genomic_DNA"/>
</dbReference>
<comment type="caution">
    <text evidence="2">The sequence shown here is derived from an EMBL/GenBank/DDBJ whole genome shotgun (WGS) entry which is preliminary data.</text>
</comment>
<feature type="region of interest" description="Disordered" evidence="1">
    <location>
        <begin position="424"/>
        <end position="462"/>
    </location>
</feature>
<sequence length="1328" mass="146656">MAKDEKLGKWVEAMTPRHAIENFFDHATLVDSPNPEELYKSSPNSALTEIPESTPLAGSSQSSQRSGWKRKSDHEEQYHGNGSKRINAEEIEMSLSDSVSDTVAFPSKLESPHLVIPQKTELKIKKRMSVSAFTKAIQSQEPQESNVTMNESSIASALGSPDDTLSHHPRRLENHTSVSDFAETLGKKVMKTIIKDDSSSMENASVLSHLDSPEHISYKKRGTGVEKKRASSTGFKSILNKRSLHKDNLSEDESTDHSITSSTILTERHAKSPRMSPAFEPMPSIPLEVHSQIEKTPSKIRSDAPSSNSDSELYEGMPDLESPDDFSPPGSTIEVLNSKSSELLEVTKHSQISIREKNETIQSSPFVSQNEKSFASGNVSNSTSDVPSVLGSPQEYKEYHRPGHMPSKKKVSATGFLATLSQTVNFQSRKSPNRLPTSKYSKRTSIGNASEKTDEDLRRNTPSPLLEQLGRVTRSSSQAFDITLVSPETSARKTRTLESNRSDSDDSARQLVNKNPTALVMEMDEMPQNSSQTSLIEDDFSPPGSTIQVINRKSSELLDVAKHSPISIREKNETNQSIPRVLQNEKSFASGSVSNSTSDVPSVLDSPQEYKEYLRPGHMPSKKKISSSGFLATVSQTVDFQSRKSPIRSFTSASERTSKGNDSEETGELLRRNTPSPLPEKLGRVTRSSSQAFDKAFVSPKTSARKTPTLKSKRRDTDESAHQLVNKSPTESVMEMDEMPQNSRRNSKRSSKAAFKIIEHTQAEGSHSDKAVGIPLNVTPSKLTNEMRQGSSSSSRIANISSVTSNPSPKNIPHPELDDQVTKDSEDILPMQIKKSLSLFEIASPILAPVEARVSSASLSPKRRTRKSLNFSTPTIKDSTPATPATEDGLPPIDEVIEETPPTDLDSMEEDAFEDERPIGGIEKEVEAEDGHPTPKTVTRSSRELNQLTRKSNSLQMTSTNRYPALKNSTIVAGGSAFAGVTLSMSPIVPDKQGAPLRVPPSPRPTTPESPKTVAQFSAKDKSTPPKNLPKVSSHPSTPAPFARKRTRSLTQSPMYMNVMKSSMQKVISKTVKDQQLLVPTVASTSADKNVTTPKPLSSVKGLSLSNSKKGKSIALSAFDEVHESSDTEWEDMEENIKPKPACIKIAFEEIPDRSKDFVPFEERLMADPVFQAKVSRQRTKLAAQKAAEEAVAAAAKKTTYKRKQRVIKKKEEDNIASVATNKGNFRFYARAKVTKDALEVVHGLVGEWFDFTLRQIEKYCIDEGKASLDTWQDCYKVMKRQGLAKNYAEYAGLCHDLLMNDECEELLPTRPPPEYAEWKREAQKRNK</sequence>
<feature type="region of interest" description="Disordered" evidence="1">
    <location>
        <begin position="923"/>
        <end position="961"/>
    </location>
</feature>
<feature type="compositionally biased region" description="Low complexity" evidence="1">
    <location>
        <begin position="791"/>
        <end position="805"/>
    </location>
</feature>
<feature type="compositionally biased region" description="Polar residues" evidence="1">
    <location>
        <begin position="936"/>
        <end position="961"/>
    </location>
</feature>
<feature type="region of interest" description="Disordered" evidence="1">
    <location>
        <begin position="783"/>
        <end position="814"/>
    </location>
</feature>
<feature type="compositionally biased region" description="Polar residues" evidence="1">
    <location>
        <begin position="56"/>
        <end position="66"/>
    </location>
</feature>
<evidence type="ECO:0000256" key="1">
    <source>
        <dbReference type="SAM" id="MobiDB-lite"/>
    </source>
</evidence>
<feature type="compositionally biased region" description="Basic and acidic residues" evidence="1">
    <location>
        <begin position="211"/>
        <end position="229"/>
    </location>
</feature>
<dbReference type="OrthoDB" id="6367401at2759"/>
<feature type="compositionally biased region" description="Polar residues" evidence="1">
    <location>
        <begin position="588"/>
        <end position="600"/>
    </location>
</feature>
<dbReference type="Proteomes" id="UP000076858">
    <property type="component" value="Unassembled WGS sequence"/>
</dbReference>
<feature type="compositionally biased region" description="Polar residues" evidence="1">
    <location>
        <begin position="868"/>
        <end position="883"/>
    </location>
</feature>
<name>A0A0N8CH60_9CRUS</name>
<feature type="region of interest" description="Disordered" evidence="1">
    <location>
        <begin position="34"/>
        <end position="101"/>
    </location>
</feature>
<keyword evidence="3" id="KW-1185">Reference proteome</keyword>
<feature type="compositionally biased region" description="Basic and acidic residues" evidence="1">
    <location>
        <begin position="923"/>
        <end position="933"/>
    </location>
</feature>
<feature type="compositionally biased region" description="Basic and acidic residues" evidence="1">
    <location>
        <begin position="495"/>
        <end position="508"/>
    </location>
</feature>
<feature type="compositionally biased region" description="Basic and acidic residues" evidence="1">
    <location>
        <begin position="291"/>
        <end position="302"/>
    </location>
</feature>
<feature type="compositionally biased region" description="Polar residues" evidence="1">
    <location>
        <begin position="362"/>
        <end position="386"/>
    </location>
</feature>
<feature type="region of interest" description="Disordered" evidence="1">
    <location>
        <begin position="362"/>
        <end position="410"/>
    </location>
</feature>
<feature type="compositionally biased region" description="Polar residues" evidence="1">
    <location>
        <begin position="137"/>
        <end position="155"/>
    </location>
</feature>
<organism evidence="2 3">
    <name type="scientific">Daphnia magna</name>
    <dbReference type="NCBI Taxonomy" id="35525"/>
    <lineage>
        <taxon>Eukaryota</taxon>
        <taxon>Metazoa</taxon>
        <taxon>Ecdysozoa</taxon>
        <taxon>Arthropoda</taxon>
        <taxon>Crustacea</taxon>
        <taxon>Branchiopoda</taxon>
        <taxon>Diplostraca</taxon>
        <taxon>Cladocera</taxon>
        <taxon>Anomopoda</taxon>
        <taxon>Daphniidae</taxon>
        <taxon>Daphnia</taxon>
    </lineage>
</organism>
<feature type="region of interest" description="Disordered" evidence="1">
    <location>
        <begin position="137"/>
        <end position="181"/>
    </location>
</feature>
<feature type="region of interest" description="Disordered" evidence="1">
    <location>
        <begin position="857"/>
        <end position="893"/>
    </location>
</feature>
<feature type="region of interest" description="Disordered" evidence="1">
    <location>
        <begin position="641"/>
        <end position="751"/>
    </location>
</feature>
<feature type="compositionally biased region" description="Polar residues" evidence="1">
    <location>
        <begin position="700"/>
        <end position="710"/>
    </location>
</feature>
<evidence type="ECO:0000313" key="3">
    <source>
        <dbReference type="Proteomes" id="UP000076858"/>
    </source>
</evidence>
<feature type="region of interest" description="Disordered" evidence="1">
    <location>
        <begin position="196"/>
        <end position="338"/>
    </location>
</feature>
<feature type="region of interest" description="Disordered" evidence="1">
    <location>
        <begin position="484"/>
        <end position="511"/>
    </location>
</feature>
<proteinExistence type="predicted"/>